<evidence type="ECO:0000256" key="3">
    <source>
        <dbReference type="ARBA" id="ARBA00022989"/>
    </source>
</evidence>
<comment type="subcellular location">
    <subcellularLocation>
        <location evidence="1">Membrane</location>
        <topology evidence="1">Multi-pass membrane protein</topology>
    </subcellularLocation>
</comment>
<feature type="transmembrane region" description="Helical" evidence="5">
    <location>
        <begin position="321"/>
        <end position="343"/>
    </location>
</feature>
<evidence type="ECO:0000256" key="1">
    <source>
        <dbReference type="ARBA" id="ARBA00004141"/>
    </source>
</evidence>
<reference evidence="8" key="1">
    <citation type="submission" date="2025-08" db="UniProtKB">
        <authorList>
            <consortium name="RefSeq"/>
        </authorList>
    </citation>
    <scope>IDENTIFICATION</scope>
    <source>
        <tissue evidence="8">Testes</tissue>
    </source>
</reference>
<evidence type="ECO:0000259" key="6">
    <source>
        <dbReference type="Pfam" id="PF00892"/>
    </source>
</evidence>
<feature type="transmembrane region" description="Helical" evidence="5">
    <location>
        <begin position="266"/>
        <end position="284"/>
    </location>
</feature>
<feature type="transmembrane region" description="Helical" evidence="5">
    <location>
        <begin position="296"/>
        <end position="315"/>
    </location>
</feature>
<dbReference type="Pfam" id="PF00892">
    <property type="entry name" value="EamA"/>
    <property type="match status" value="2"/>
</dbReference>
<proteinExistence type="predicted"/>
<gene>
    <name evidence="8" type="primary">LOC102803774</name>
</gene>
<feature type="transmembrane region" description="Helical" evidence="5">
    <location>
        <begin position="235"/>
        <end position="254"/>
    </location>
</feature>
<feature type="transmembrane region" description="Helical" evidence="5">
    <location>
        <begin position="140"/>
        <end position="161"/>
    </location>
</feature>
<keyword evidence="3 5" id="KW-1133">Transmembrane helix</keyword>
<sequence>MDLRSGYYDMDKLGNDMGKLGKDTNQLETMGNEEDKNATSTQDRTINSWVGIALAFLYGVCSAVGAMFIIWAQNGGASQFQIAFITQLVVTIVAVIAIIIKKISISSDNFCDTFLILGNGMIRALAEIAIYYALPRAPLGNIMVIVYGGIPIITSIFSWLCLKEKCRCTDIIAFFLVVLGVLMIARPDFFLQPRNPELAREEDIAYICAAIGSIGLATSLLITRSIGESVHPITTMFYYGIISALLNAIILVFITTSQDWDLPSFAWWSLLGACIFVTLSDWSLFSALQLETATTVVLIGEVQICITYILDLFVLNNVLDVLDFVGAALVLAASLIVAIASCWSNKTKKEDNELQQLVIKDAKQK</sequence>
<feature type="transmembrane region" description="Helical" evidence="5">
    <location>
        <begin position="168"/>
        <end position="184"/>
    </location>
</feature>
<dbReference type="SUPFAM" id="SSF103481">
    <property type="entry name" value="Multidrug resistance efflux transporter EmrE"/>
    <property type="match status" value="2"/>
</dbReference>
<name>A0ABM0MPN9_SACKO</name>
<feature type="transmembrane region" description="Helical" evidence="5">
    <location>
        <begin position="49"/>
        <end position="72"/>
    </location>
</feature>
<evidence type="ECO:0000256" key="2">
    <source>
        <dbReference type="ARBA" id="ARBA00022692"/>
    </source>
</evidence>
<dbReference type="InterPro" id="IPR037185">
    <property type="entry name" value="EmrE-like"/>
</dbReference>
<keyword evidence="2 5" id="KW-0812">Transmembrane</keyword>
<dbReference type="PANTHER" id="PTHR22911">
    <property type="entry name" value="ACYL-MALONYL CONDENSING ENZYME-RELATED"/>
    <property type="match status" value="1"/>
</dbReference>
<protein>
    <submittedName>
        <fullName evidence="8">Solute carrier family 35 member G1-like</fullName>
    </submittedName>
</protein>
<evidence type="ECO:0000256" key="4">
    <source>
        <dbReference type="ARBA" id="ARBA00023136"/>
    </source>
</evidence>
<dbReference type="PANTHER" id="PTHR22911:SF6">
    <property type="entry name" value="SOLUTE CARRIER FAMILY 35 MEMBER G1"/>
    <property type="match status" value="1"/>
</dbReference>
<accession>A0ABM0MPN9</accession>
<organism evidence="7 8">
    <name type="scientific">Saccoglossus kowalevskii</name>
    <name type="common">Acorn worm</name>
    <dbReference type="NCBI Taxonomy" id="10224"/>
    <lineage>
        <taxon>Eukaryota</taxon>
        <taxon>Metazoa</taxon>
        <taxon>Hemichordata</taxon>
        <taxon>Enteropneusta</taxon>
        <taxon>Harrimaniidae</taxon>
        <taxon>Saccoglossus</taxon>
    </lineage>
</organism>
<dbReference type="GeneID" id="102803774"/>
<evidence type="ECO:0000313" key="8">
    <source>
        <dbReference type="RefSeq" id="XP_006821980.1"/>
    </source>
</evidence>
<feature type="domain" description="EamA" evidence="6">
    <location>
        <begin position="204"/>
        <end position="337"/>
    </location>
</feature>
<feature type="transmembrane region" description="Helical" evidence="5">
    <location>
        <begin position="78"/>
        <end position="100"/>
    </location>
</feature>
<feature type="transmembrane region" description="Helical" evidence="5">
    <location>
        <begin position="112"/>
        <end position="134"/>
    </location>
</feature>
<feature type="transmembrane region" description="Helical" evidence="5">
    <location>
        <begin position="204"/>
        <end position="223"/>
    </location>
</feature>
<feature type="domain" description="EamA" evidence="6">
    <location>
        <begin position="50"/>
        <end position="185"/>
    </location>
</feature>
<dbReference type="Proteomes" id="UP000694865">
    <property type="component" value="Unplaced"/>
</dbReference>
<dbReference type="RefSeq" id="XP_006821980.1">
    <property type="nucleotide sequence ID" value="XM_006821917.1"/>
</dbReference>
<evidence type="ECO:0000256" key="5">
    <source>
        <dbReference type="SAM" id="Phobius"/>
    </source>
</evidence>
<keyword evidence="4 5" id="KW-0472">Membrane</keyword>
<keyword evidence="7" id="KW-1185">Reference proteome</keyword>
<evidence type="ECO:0000313" key="7">
    <source>
        <dbReference type="Proteomes" id="UP000694865"/>
    </source>
</evidence>
<dbReference type="InterPro" id="IPR000620">
    <property type="entry name" value="EamA_dom"/>
</dbReference>